<dbReference type="EMBL" id="PIPL01000001">
    <property type="protein sequence ID" value="RUO26214.1"/>
    <property type="molecule type" value="Genomic_DNA"/>
</dbReference>
<feature type="chain" id="PRO_5019251348" description="Sel1 repeat family protein" evidence="1">
    <location>
        <begin position="28"/>
        <end position="452"/>
    </location>
</feature>
<dbReference type="Gene3D" id="1.25.40.10">
    <property type="entry name" value="Tetratricopeptide repeat domain"/>
    <property type="match status" value="1"/>
</dbReference>
<comment type="caution">
    <text evidence="2">The sequence shown here is derived from an EMBL/GenBank/DDBJ whole genome shotgun (WGS) entry which is preliminary data.</text>
</comment>
<name>A0A432W804_9GAMM</name>
<dbReference type="SUPFAM" id="SSF81901">
    <property type="entry name" value="HCP-like"/>
    <property type="match status" value="1"/>
</dbReference>
<dbReference type="OrthoDB" id="6402886at2"/>
<accession>A0A432W804</accession>
<dbReference type="AlphaFoldDB" id="A0A432W804"/>
<feature type="signal peptide" evidence="1">
    <location>
        <begin position="1"/>
        <end position="27"/>
    </location>
</feature>
<dbReference type="Proteomes" id="UP000288293">
    <property type="component" value="Unassembled WGS sequence"/>
</dbReference>
<sequence>MGETRILKPLMALAVLLLSACSSQPLSPEQAHDESCQNKQQQLPANLISVEQLQQAGCFTQATENLQDLYQQATADERVELAMRLALTYERGLQDEARQPDYAQATQWYEEAAELGELTAAEQLVALHSAGGPLQRIEDQVRYQALLARLQQRRGLPTEAPDITALTTLYVATSRTALLTQPDEDSELLEALRQDEQLSLLDVVLLEHNGEYWVHAYFADTLTTGWVMASDLDELSVAARSESDRILAIEGQSYNQQMLTGAVIGSADHSTLQPLRDDDFFQGDSHQRSNVVALLQAIAERSYQCETEREQMIADFHAYLLREADSRQRPRGTFHSYPNMAWLDRALRVIQQPGQDAEFYNRIREDAADYYKIRLDSPVAQRLCHSLPQAAGLPPEIADDLCLQMSELNQCIGQMQIIDSYMQPRVQDWYSEYRQQPLPRVHYAPEAVLQLQ</sequence>
<organism evidence="2 3">
    <name type="scientific">Aliidiomarina minuta</name>
    <dbReference type="NCBI Taxonomy" id="880057"/>
    <lineage>
        <taxon>Bacteria</taxon>
        <taxon>Pseudomonadati</taxon>
        <taxon>Pseudomonadota</taxon>
        <taxon>Gammaproteobacteria</taxon>
        <taxon>Alteromonadales</taxon>
        <taxon>Idiomarinaceae</taxon>
        <taxon>Aliidiomarina</taxon>
    </lineage>
</organism>
<keyword evidence="1" id="KW-0732">Signal</keyword>
<dbReference type="InterPro" id="IPR011990">
    <property type="entry name" value="TPR-like_helical_dom_sf"/>
</dbReference>
<evidence type="ECO:0000313" key="2">
    <source>
        <dbReference type="EMBL" id="RUO26214.1"/>
    </source>
</evidence>
<keyword evidence="3" id="KW-1185">Reference proteome</keyword>
<protein>
    <recommendedName>
        <fullName evidence="4">Sel1 repeat family protein</fullName>
    </recommendedName>
</protein>
<evidence type="ECO:0008006" key="4">
    <source>
        <dbReference type="Google" id="ProtNLM"/>
    </source>
</evidence>
<dbReference type="PROSITE" id="PS51257">
    <property type="entry name" value="PROKAR_LIPOPROTEIN"/>
    <property type="match status" value="1"/>
</dbReference>
<evidence type="ECO:0000256" key="1">
    <source>
        <dbReference type="SAM" id="SignalP"/>
    </source>
</evidence>
<evidence type="ECO:0000313" key="3">
    <source>
        <dbReference type="Proteomes" id="UP000288293"/>
    </source>
</evidence>
<reference evidence="2 3" key="1">
    <citation type="journal article" date="2011" name="Front. Microbiol.">
        <title>Genomic signatures of strain selection and enhancement in Bacillus atrophaeus var. globigii, a historical biowarfare simulant.</title>
        <authorList>
            <person name="Gibbons H.S."/>
            <person name="Broomall S.M."/>
            <person name="McNew L.A."/>
            <person name="Daligault H."/>
            <person name="Chapman C."/>
            <person name="Bruce D."/>
            <person name="Karavis M."/>
            <person name="Krepps M."/>
            <person name="McGregor P.A."/>
            <person name="Hong C."/>
            <person name="Park K.H."/>
            <person name="Akmal A."/>
            <person name="Feldman A."/>
            <person name="Lin J.S."/>
            <person name="Chang W.E."/>
            <person name="Higgs B.W."/>
            <person name="Demirev P."/>
            <person name="Lindquist J."/>
            <person name="Liem A."/>
            <person name="Fochler E."/>
            <person name="Read T.D."/>
            <person name="Tapia R."/>
            <person name="Johnson S."/>
            <person name="Bishop-Lilly K.A."/>
            <person name="Detter C."/>
            <person name="Han C."/>
            <person name="Sozhamannan S."/>
            <person name="Rosenzweig C.N."/>
            <person name="Skowronski E.W."/>
        </authorList>
    </citation>
    <scope>NUCLEOTIDE SEQUENCE [LARGE SCALE GENOMIC DNA]</scope>
    <source>
        <strain evidence="2 3">MLST1</strain>
    </source>
</reference>
<dbReference type="RefSeq" id="WP_126803030.1">
    <property type="nucleotide sequence ID" value="NZ_PIPL01000001.1"/>
</dbReference>
<gene>
    <name evidence="2" type="ORF">CWE09_05730</name>
</gene>
<proteinExistence type="predicted"/>